<feature type="region of interest" description="Disordered" evidence="7">
    <location>
        <begin position="268"/>
        <end position="351"/>
    </location>
</feature>
<comment type="subcellular location">
    <subcellularLocation>
        <location evidence="1">Nucleus</location>
    </subcellularLocation>
</comment>
<evidence type="ECO:0000259" key="9">
    <source>
        <dbReference type="Pfam" id="PF04905"/>
    </source>
</evidence>
<gene>
    <name evidence="10" type="ORF">EC973_001939</name>
</gene>
<feature type="compositionally biased region" description="Basic and acidic residues" evidence="7">
    <location>
        <begin position="340"/>
        <end position="351"/>
    </location>
</feature>
<evidence type="ECO:0000256" key="4">
    <source>
        <dbReference type="ARBA" id="ARBA00023015"/>
    </source>
</evidence>
<dbReference type="InterPro" id="IPR006989">
    <property type="entry name" value="NAB_co-repressor_dom"/>
</dbReference>
<dbReference type="OrthoDB" id="10028556at2759"/>
<feature type="compositionally biased region" description="Polar residues" evidence="7">
    <location>
        <begin position="328"/>
        <end position="337"/>
    </location>
</feature>
<dbReference type="GO" id="GO:0045892">
    <property type="term" value="P:negative regulation of DNA-templated transcription"/>
    <property type="evidence" value="ECO:0007669"/>
    <property type="project" value="InterPro"/>
</dbReference>
<proteinExistence type="inferred from homology"/>
<evidence type="ECO:0000313" key="11">
    <source>
        <dbReference type="Proteomes" id="UP000605846"/>
    </source>
</evidence>
<reference evidence="10" key="1">
    <citation type="submission" date="2020-01" db="EMBL/GenBank/DDBJ databases">
        <title>Genome Sequencing of Three Apophysomyces-Like Fungal Strains Confirms a Novel Fungal Genus in the Mucoromycota with divergent Burkholderia-like Endosymbiotic Bacteria.</title>
        <authorList>
            <person name="Stajich J.E."/>
            <person name="Macias A.M."/>
            <person name="Carter-House D."/>
            <person name="Lovett B."/>
            <person name="Kasson L.R."/>
            <person name="Berry K."/>
            <person name="Grigoriev I."/>
            <person name="Chang Y."/>
            <person name="Spatafora J."/>
            <person name="Kasson M.T."/>
        </authorList>
    </citation>
    <scope>NUCLEOTIDE SEQUENCE</scope>
    <source>
        <strain evidence="10">NRRL A-21654</strain>
    </source>
</reference>
<dbReference type="Proteomes" id="UP000605846">
    <property type="component" value="Unassembled WGS sequence"/>
</dbReference>
<dbReference type="AlphaFoldDB" id="A0A8H7BYG6"/>
<evidence type="ECO:0000256" key="2">
    <source>
        <dbReference type="ARBA" id="ARBA00008864"/>
    </source>
</evidence>
<dbReference type="EMBL" id="JABAYA010000015">
    <property type="protein sequence ID" value="KAF7730558.1"/>
    <property type="molecule type" value="Genomic_DNA"/>
</dbReference>
<feature type="domain" description="Nab N-terminal" evidence="8">
    <location>
        <begin position="4"/>
        <end position="67"/>
    </location>
</feature>
<keyword evidence="4" id="KW-0805">Transcription regulation</keyword>
<evidence type="ECO:0000256" key="5">
    <source>
        <dbReference type="ARBA" id="ARBA00023163"/>
    </source>
</evidence>
<organism evidence="10 11">
    <name type="scientific">Apophysomyces ossiformis</name>
    <dbReference type="NCBI Taxonomy" id="679940"/>
    <lineage>
        <taxon>Eukaryota</taxon>
        <taxon>Fungi</taxon>
        <taxon>Fungi incertae sedis</taxon>
        <taxon>Mucoromycota</taxon>
        <taxon>Mucoromycotina</taxon>
        <taxon>Mucoromycetes</taxon>
        <taxon>Mucorales</taxon>
        <taxon>Mucorineae</taxon>
        <taxon>Mucoraceae</taxon>
        <taxon>Apophysomyces</taxon>
    </lineage>
</organism>
<dbReference type="InterPro" id="IPR006988">
    <property type="entry name" value="Nab_N"/>
</dbReference>
<evidence type="ECO:0000256" key="7">
    <source>
        <dbReference type="SAM" id="MobiDB-lite"/>
    </source>
</evidence>
<dbReference type="CDD" id="cd09487">
    <property type="entry name" value="SAM_superfamily"/>
    <property type="match status" value="1"/>
</dbReference>
<dbReference type="InterPro" id="IPR038398">
    <property type="entry name" value="NCD2_sf"/>
</dbReference>
<feature type="domain" description="NAB co-repressor" evidence="9">
    <location>
        <begin position="104"/>
        <end position="171"/>
    </location>
</feature>
<keyword evidence="11" id="KW-1185">Reference proteome</keyword>
<evidence type="ECO:0000313" key="10">
    <source>
        <dbReference type="EMBL" id="KAF7730558.1"/>
    </source>
</evidence>
<comment type="similarity">
    <text evidence="2">Belongs to the NAB family.</text>
</comment>
<dbReference type="GO" id="GO:0003712">
    <property type="term" value="F:transcription coregulator activity"/>
    <property type="evidence" value="ECO:0007669"/>
    <property type="project" value="InterPro"/>
</dbReference>
<evidence type="ECO:0000256" key="6">
    <source>
        <dbReference type="ARBA" id="ARBA00023242"/>
    </source>
</evidence>
<evidence type="ECO:0000259" key="8">
    <source>
        <dbReference type="Pfam" id="PF04904"/>
    </source>
</evidence>
<dbReference type="Pfam" id="PF04905">
    <property type="entry name" value="NCD2"/>
    <property type="match status" value="1"/>
</dbReference>
<sequence length="351" mass="40222">MPLLRVFLHDNGLAQYYDAFIKAGATDQDLPQLLHFNDEELTEFLQAVDMLPFHAVKMKKCIRELRTQGHTPIHDTPSEDITSSTTSSLPVFLSNDGGTPTASREVIMSHATIYGKNANRPLTEYEIAINKASIELALETPMLLVHKGRLFELAKKKLLEQGYRYKRGRSRSKLSSVQPEDDHSKEIMYMKRKENAQRLSEERLSKIDQLEQQVQETTARRDHHERILQYARAKNDMETQKSEECILVQLEATRTDLRKEISKLKAQERKHQWYKKRKTDRSDSGFSEESFSSQQSSTDNENDERVRKWAGSFPSSQESAISVDDSMSICSNTSSGITPRESDVRGHALTQ</sequence>
<dbReference type="GO" id="GO:0005634">
    <property type="term" value="C:nucleus"/>
    <property type="evidence" value="ECO:0007669"/>
    <property type="project" value="UniProtKB-SubCell"/>
</dbReference>
<evidence type="ECO:0000256" key="1">
    <source>
        <dbReference type="ARBA" id="ARBA00004123"/>
    </source>
</evidence>
<protein>
    <recommendedName>
        <fullName evidence="12">NAB co-repressor domain-containing protein</fullName>
    </recommendedName>
</protein>
<name>A0A8H7BYG6_9FUNG</name>
<comment type="caution">
    <text evidence="10">The sequence shown here is derived from an EMBL/GenBank/DDBJ whole genome shotgun (WGS) entry which is preliminary data.</text>
</comment>
<evidence type="ECO:0000256" key="3">
    <source>
        <dbReference type="ARBA" id="ARBA00022491"/>
    </source>
</evidence>
<accession>A0A8H7BYG6</accession>
<dbReference type="Gene3D" id="1.20.120.2010">
    <property type="entry name" value="NAB conserved domain 2"/>
    <property type="match status" value="1"/>
</dbReference>
<keyword evidence="5" id="KW-0804">Transcription</keyword>
<dbReference type="Pfam" id="PF04904">
    <property type="entry name" value="SAM_NCD1"/>
    <property type="match status" value="1"/>
</dbReference>
<feature type="compositionally biased region" description="Low complexity" evidence="7">
    <location>
        <begin position="284"/>
        <end position="297"/>
    </location>
</feature>
<keyword evidence="3" id="KW-0678">Repressor</keyword>
<keyword evidence="6" id="KW-0539">Nucleus</keyword>
<evidence type="ECO:0008006" key="12">
    <source>
        <dbReference type="Google" id="ProtNLM"/>
    </source>
</evidence>